<evidence type="ECO:0000313" key="2">
    <source>
        <dbReference type="Proteomes" id="UP000596123"/>
    </source>
</evidence>
<accession>A0A7T8IW87</accession>
<proteinExistence type="predicted"/>
<sequence length="64" mass="7542">MHFKPHPAFQICRYVQDIDPYTNEPVSELEVIKETFAPVTEQTLQEYQARYGANVWVQPTTIWS</sequence>
<keyword evidence="2" id="KW-1185">Reference proteome</keyword>
<reference evidence="1 2" key="1">
    <citation type="submission" date="2020-12" db="EMBL/GenBank/DDBJ databases">
        <title>Complete genome sequence of Erwinia phage pEa_SNUABM_5.</title>
        <authorList>
            <person name="Kim S.G."/>
            <person name="Lee S.B."/>
            <person name="Kwon J."/>
            <person name="Park S.C."/>
        </authorList>
    </citation>
    <scope>NUCLEOTIDE SEQUENCE [LARGE SCALE GENOMIC DNA]</scope>
</reference>
<organism evidence="1 2">
    <name type="scientific">Erwinia phage pEa_SNUABM_5</name>
    <dbReference type="NCBI Taxonomy" id="2797313"/>
    <lineage>
        <taxon>Viruses</taxon>
        <taxon>Duplodnaviria</taxon>
        <taxon>Heunggongvirae</taxon>
        <taxon>Uroviricota</taxon>
        <taxon>Caudoviricetes</taxon>
        <taxon>Rivsvirus</taxon>
        <taxon>Rivsvirus SNUABM5</taxon>
    </lineage>
</organism>
<dbReference type="EMBL" id="MW366843">
    <property type="protein sequence ID" value="QQO90349.1"/>
    <property type="molecule type" value="Genomic_DNA"/>
</dbReference>
<dbReference type="Proteomes" id="UP000596123">
    <property type="component" value="Segment"/>
</dbReference>
<protein>
    <submittedName>
        <fullName evidence="1">Uncharacterized protein</fullName>
    </submittedName>
</protein>
<name>A0A7T8IW87_9CAUD</name>
<gene>
    <name evidence="1" type="ORF">pEaSNUABM5_00207</name>
</gene>
<evidence type="ECO:0000313" key="1">
    <source>
        <dbReference type="EMBL" id="QQO90349.1"/>
    </source>
</evidence>